<keyword evidence="3" id="KW-1185">Reference proteome</keyword>
<feature type="chain" id="PRO_5026353873" evidence="1">
    <location>
        <begin position="17"/>
        <end position="99"/>
    </location>
</feature>
<dbReference type="Proteomes" id="UP000479710">
    <property type="component" value="Unassembled WGS sequence"/>
</dbReference>
<dbReference type="AlphaFoldDB" id="A0A6G1DFR6"/>
<feature type="signal peptide" evidence="1">
    <location>
        <begin position="1"/>
        <end position="16"/>
    </location>
</feature>
<protein>
    <submittedName>
        <fullName evidence="2">Uncharacterized protein</fullName>
    </submittedName>
</protein>
<evidence type="ECO:0000256" key="1">
    <source>
        <dbReference type="SAM" id="SignalP"/>
    </source>
</evidence>
<proteinExistence type="predicted"/>
<gene>
    <name evidence="2" type="ORF">E2562_008216</name>
</gene>
<organism evidence="2 3">
    <name type="scientific">Oryza meyeriana var. granulata</name>
    <dbReference type="NCBI Taxonomy" id="110450"/>
    <lineage>
        <taxon>Eukaryota</taxon>
        <taxon>Viridiplantae</taxon>
        <taxon>Streptophyta</taxon>
        <taxon>Embryophyta</taxon>
        <taxon>Tracheophyta</taxon>
        <taxon>Spermatophyta</taxon>
        <taxon>Magnoliopsida</taxon>
        <taxon>Liliopsida</taxon>
        <taxon>Poales</taxon>
        <taxon>Poaceae</taxon>
        <taxon>BOP clade</taxon>
        <taxon>Oryzoideae</taxon>
        <taxon>Oryzeae</taxon>
        <taxon>Oryzinae</taxon>
        <taxon>Oryza</taxon>
        <taxon>Oryza meyeriana</taxon>
    </lineage>
</organism>
<evidence type="ECO:0000313" key="3">
    <source>
        <dbReference type="Proteomes" id="UP000479710"/>
    </source>
</evidence>
<comment type="caution">
    <text evidence="2">The sequence shown here is derived from an EMBL/GenBank/DDBJ whole genome shotgun (WGS) entry which is preliminary data.</text>
</comment>
<evidence type="ECO:0000313" key="2">
    <source>
        <dbReference type="EMBL" id="KAF0911327.1"/>
    </source>
</evidence>
<name>A0A6G1DFR6_9ORYZ</name>
<dbReference type="EMBL" id="SPHZ02000006">
    <property type="protein sequence ID" value="KAF0911327.1"/>
    <property type="molecule type" value="Genomic_DNA"/>
</dbReference>
<keyword evidence="1" id="KW-0732">Signal</keyword>
<sequence length="99" mass="9664">MLIAGAIGFVVGLVNGGDVGNVEGVMTGLVIDAVGAEVEGVGSGYVTGAGEMEGFTIEGPVMGVGRGFKEGIVMVGFVEGTVMIIGVGFVDGTVIGLVT</sequence>
<accession>A0A6G1DFR6</accession>
<reference evidence="2 3" key="1">
    <citation type="submission" date="2019-11" db="EMBL/GenBank/DDBJ databases">
        <title>Whole genome sequence of Oryza granulata.</title>
        <authorList>
            <person name="Li W."/>
        </authorList>
    </citation>
    <scope>NUCLEOTIDE SEQUENCE [LARGE SCALE GENOMIC DNA]</scope>
    <source>
        <strain evidence="3">cv. Menghai</strain>
        <tissue evidence="2">Leaf</tissue>
    </source>
</reference>